<sequence>MNRIETIASGEFFVTNKTDISAQAFLGSCVGLAILDTEAEVGGIYHILLPEPSSKISVPDPKKYALTGLPLFLQELEKTGARRENMKAYLGGGALMGDVSDIDLAFDFGGRTTELVEKFLTENKIELVQEETGGYFGYKMTVDFLNFKVDLSLTGSNFMQRRKHDVIPELEDIDSVIQKIKPIPQIALKVIRMIHSSEVSMATIGEEIRQDQVLTAKIINLCNSAYFNPKNKIDNIDQAVVMLGERRILLLTFSIFTEYYYKDADNGYSLCKGGLFQHALGVAKAAEEIARETKKIEVELAYTAGLLHDIGKIVLDQWVDHFYPMFYRNLYNDQNFSLVDVERKVFQIDHTEAGAKLAKLWDLPERLAYTIEFHHQLDKYDAYPYLMHIINLANLLVSSFKAGLVLTKFEEKSLMASVQHLGLDSNQILHILERIPFNNLHSFSEKL</sequence>
<dbReference type="SMART" id="SM00471">
    <property type="entry name" value="HDc"/>
    <property type="match status" value="1"/>
</dbReference>
<reference evidence="6" key="1">
    <citation type="journal article" date="2020" name="mSystems">
        <title>Genome- and Community-Level Interaction Insights into Carbon Utilization and Element Cycling Functions of Hydrothermarchaeota in Hydrothermal Sediment.</title>
        <authorList>
            <person name="Zhou Z."/>
            <person name="Liu Y."/>
            <person name="Xu W."/>
            <person name="Pan J."/>
            <person name="Luo Z.H."/>
            <person name="Li M."/>
        </authorList>
    </citation>
    <scope>NUCLEOTIDE SEQUENCE [LARGE SCALE GENOMIC DNA]</scope>
    <source>
        <strain evidence="6">HyVt-76</strain>
    </source>
</reference>
<organism evidence="6">
    <name type="scientific">Caldithrix abyssi</name>
    <dbReference type="NCBI Taxonomy" id="187145"/>
    <lineage>
        <taxon>Bacteria</taxon>
        <taxon>Pseudomonadati</taxon>
        <taxon>Calditrichota</taxon>
        <taxon>Calditrichia</taxon>
        <taxon>Calditrichales</taxon>
        <taxon>Calditrichaceae</taxon>
        <taxon>Caldithrix</taxon>
    </lineage>
</organism>
<feature type="domain" description="HDOD" evidence="5">
    <location>
        <begin position="180"/>
        <end position="377"/>
    </location>
</feature>
<dbReference type="EMBL" id="DRTD01000341">
    <property type="protein sequence ID" value="HHE55031.1"/>
    <property type="molecule type" value="Genomic_DNA"/>
</dbReference>
<feature type="domain" description="HD" evidence="4">
    <location>
        <begin position="275"/>
        <end position="383"/>
    </location>
</feature>
<dbReference type="Gene3D" id="1.10.3210.10">
    <property type="entry name" value="Hypothetical protein af1432"/>
    <property type="match status" value="1"/>
</dbReference>
<comment type="similarity">
    <text evidence="3">Belongs to the CheD family.</text>
</comment>
<dbReference type="SUPFAM" id="SSF64438">
    <property type="entry name" value="CNF1/YfiH-like putative cysteine hydrolases"/>
    <property type="match status" value="1"/>
</dbReference>
<evidence type="ECO:0000313" key="6">
    <source>
        <dbReference type="EMBL" id="HHE55031.1"/>
    </source>
</evidence>
<dbReference type="PROSITE" id="PS51831">
    <property type="entry name" value="HD"/>
    <property type="match status" value="1"/>
</dbReference>
<gene>
    <name evidence="3" type="primary">cheD</name>
    <name evidence="6" type="ORF">ENL21_04565</name>
</gene>
<name>A0A7V5LJ16_CALAY</name>
<dbReference type="InterPro" id="IPR011324">
    <property type="entry name" value="Cytotoxic_necrot_fac-like_cat"/>
</dbReference>
<dbReference type="Gene3D" id="3.30.1330.200">
    <property type="match status" value="1"/>
</dbReference>
<dbReference type="InterPro" id="IPR006675">
    <property type="entry name" value="HDIG_dom"/>
</dbReference>
<dbReference type="CDD" id="cd00077">
    <property type="entry name" value="HDc"/>
    <property type="match status" value="1"/>
</dbReference>
<dbReference type="InterPro" id="IPR013976">
    <property type="entry name" value="HDOD"/>
</dbReference>
<dbReference type="NCBIfam" id="TIGR00277">
    <property type="entry name" value="HDIG"/>
    <property type="match status" value="1"/>
</dbReference>
<protein>
    <recommendedName>
        <fullName evidence="3">Probable chemoreceptor glutamine deamidase CheD</fullName>
        <ecNumber evidence="3">3.5.1.44</ecNumber>
    </recommendedName>
</protein>
<dbReference type="InterPro" id="IPR052340">
    <property type="entry name" value="RNase_Y/CdgJ"/>
</dbReference>
<keyword evidence="1 3" id="KW-0145">Chemotaxis</keyword>
<evidence type="ECO:0000259" key="4">
    <source>
        <dbReference type="PROSITE" id="PS51831"/>
    </source>
</evidence>
<dbReference type="InterPro" id="IPR006674">
    <property type="entry name" value="HD_domain"/>
</dbReference>
<dbReference type="EC" id="3.5.1.44" evidence="3"/>
<dbReference type="GO" id="GO:0050568">
    <property type="term" value="F:protein-glutamine glutaminase activity"/>
    <property type="evidence" value="ECO:0007669"/>
    <property type="project" value="UniProtKB-UniRule"/>
</dbReference>
<comment type="caution">
    <text evidence="6">The sequence shown here is derived from an EMBL/GenBank/DDBJ whole genome shotgun (WGS) entry which is preliminary data.</text>
</comment>
<keyword evidence="2 3" id="KW-0378">Hydrolase</keyword>
<dbReference type="PANTHER" id="PTHR33525:SF3">
    <property type="entry name" value="RIBONUCLEASE Y"/>
    <property type="match status" value="1"/>
</dbReference>
<dbReference type="Pfam" id="PF03975">
    <property type="entry name" value="CheD"/>
    <property type="match status" value="1"/>
</dbReference>
<dbReference type="PANTHER" id="PTHR33525">
    <property type="match status" value="1"/>
</dbReference>
<dbReference type="CDD" id="cd16352">
    <property type="entry name" value="CheD"/>
    <property type="match status" value="1"/>
</dbReference>
<dbReference type="SUPFAM" id="SSF109604">
    <property type="entry name" value="HD-domain/PDEase-like"/>
    <property type="match status" value="1"/>
</dbReference>
<comment type="catalytic activity">
    <reaction evidence="3">
        <text>L-glutaminyl-[protein] + H2O = L-glutamyl-[protein] + NH4(+)</text>
        <dbReference type="Rhea" id="RHEA:16441"/>
        <dbReference type="Rhea" id="RHEA-COMP:10207"/>
        <dbReference type="Rhea" id="RHEA-COMP:10208"/>
        <dbReference type="ChEBI" id="CHEBI:15377"/>
        <dbReference type="ChEBI" id="CHEBI:28938"/>
        <dbReference type="ChEBI" id="CHEBI:29973"/>
        <dbReference type="ChEBI" id="CHEBI:30011"/>
        <dbReference type="EC" id="3.5.1.44"/>
    </reaction>
</comment>
<proteinExistence type="inferred from homology"/>
<dbReference type="InterPro" id="IPR005659">
    <property type="entry name" value="Chemorcpt_Glu_NH3ase_CheD"/>
</dbReference>
<evidence type="ECO:0000256" key="1">
    <source>
        <dbReference type="ARBA" id="ARBA00022500"/>
    </source>
</evidence>
<dbReference type="HAMAP" id="MF_01440">
    <property type="entry name" value="CheD"/>
    <property type="match status" value="1"/>
</dbReference>
<dbReference type="InterPro" id="IPR038592">
    <property type="entry name" value="CheD-like_sf"/>
</dbReference>
<accession>A0A7V5LJ16</accession>
<evidence type="ECO:0000256" key="2">
    <source>
        <dbReference type="ARBA" id="ARBA00022801"/>
    </source>
</evidence>
<comment type="function">
    <text evidence="3">Probably deamidates glutamine residues to glutamate on methyl-accepting chemotaxis receptors (MCPs), playing an important role in chemotaxis.</text>
</comment>
<dbReference type="GO" id="GO:0006935">
    <property type="term" value="P:chemotaxis"/>
    <property type="evidence" value="ECO:0007669"/>
    <property type="project" value="UniProtKB-UniRule"/>
</dbReference>
<evidence type="ECO:0000256" key="3">
    <source>
        <dbReference type="HAMAP-Rule" id="MF_01440"/>
    </source>
</evidence>
<dbReference type="AlphaFoldDB" id="A0A7V5LJ16"/>
<dbReference type="InterPro" id="IPR003607">
    <property type="entry name" value="HD/PDEase_dom"/>
</dbReference>
<dbReference type="Proteomes" id="UP000886111">
    <property type="component" value="Unassembled WGS sequence"/>
</dbReference>
<dbReference type="Pfam" id="PF08668">
    <property type="entry name" value="HDOD"/>
    <property type="match status" value="1"/>
</dbReference>
<evidence type="ECO:0000259" key="5">
    <source>
        <dbReference type="PROSITE" id="PS51833"/>
    </source>
</evidence>
<dbReference type="PROSITE" id="PS51833">
    <property type="entry name" value="HDOD"/>
    <property type="match status" value="1"/>
</dbReference>